<proteinExistence type="predicted"/>
<dbReference type="AlphaFoldDB" id="A0A0A8YYT2"/>
<sequence>MFGTLDNQVLHSICVTHVMVRIWIDEINCLNYRKSDKYVAYMWPAIFLYFLFLKISFHNVLLDFGYTC</sequence>
<accession>A0A0A8YYT2</accession>
<keyword evidence="1" id="KW-0472">Membrane</keyword>
<keyword evidence="1" id="KW-1133">Transmembrane helix</keyword>
<organism evidence="2">
    <name type="scientific">Arundo donax</name>
    <name type="common">Giant reed</name>
    <name type="synonym">Donax arundinaceus</name>
    <dbReference type="NCBI Taxonomy" id="35708"/>
    <lineage>
        <taxon>Eukaryota</taxon>
        <taxon>Viridiplantae</taxon>
        <taxon>Streptophyta</taxon>
        <taxon>Embryophyta</taxon>
        <taxon>Tracheophyta</taxon>
        <taxon>Spermatophyta</taxon>
        <taxon>Magnoliopsida</taxon>
        <taxon>Liliopsida</taxon>
        <taxon>Poales</taxon>
        <taxon>Poaceae</taxon>
        <taxon>PACMAD clade</taxon>
        <taxon>Arundinoideae</taxon>
        <taxon>Arundineae</taxon>
        <taxon>Arundo</taxon>
    </lineage>
</organism>
<evidence type="ECO:0000256" key="1">
    <source>
        <dbReference type="SAM" id="Phobius"/>
    </source>
</evidence>
<name>A0A0A8YYT2_ARUDO</name>
<protein>
    <submittedName>
        <fullName evidence="2">Uncharacterized protein</fullName>
    </submittedName>
</protein>
<keyword evidence="1" id="KW-0812">Transmembrane</keyword>
<reference evidence="2" key="1">
    <citation type="submission" date="2014-09" db="EMBL/GenBank/DDBJ databases">
        <authorList>
            <person name="Magalhaes I.L.F."/>
            <person name="Oliveira U."/>
            <person name="Santos F.R."/>
            <person name="Vidigal T.H.D.A."/>
            <person name="Brescovit A.D."/>
            <person name="Santos A.J."/>
        </authorList>
    </citation>
    <scope>NUCLEOTIDE SEQUENCE</scope>
    <source>
        <tissue evidence="2">Shoot tissue taken approximately 20 cm above the soil surface</tissue>
    </source>
</reference>
<evidence type="ECO:0000313" key="2">
    <source>
        <dbReference type="EMBL" id="JAD30578.1"/>
    </source>
</evidence>
<reference evidence="2" key="2">
    <citation type="journal article" date="2015" name="Data Brief">
        <title>Shoot transcriptome of the giant reed, Arundo donax.</title>
        <authorList>
            <person name="Barrero R.A."/>
            <person name="Guerrero F.D."/>
            <person name="Moolhuijzen P."/>
            <person name="Goolsby J.A."/>
            <person name="Tidwell J."/>
            <person name="Bellgard S.E."/>
            <person name="Bellgard M.I."/>
        </authorList>
    </citation>
    <scope>NUCLEOTIDE SEQUENCE</scope>
    <source>
        <tissue evidence="2">Shoot tissue taken approximately 20 cm above the soil surface</tissue>
    </source>
</reference>
<dbReference type="EMBL" id="GBRH01267317">
    <property type="protein sequence ID" value="JAD30578.1"/>
    <property type="molecule type" value="Transcribed_RNA"/>
</dbReference>
<feature type="transmembrane region" description="Helical" evidence="1">
    <location>
        <begin position="38"/>
        <end position="57"/>
    </location>
</feature>